<keyword evidence="1" id="KW-0812">Transmembrane</keyword>
<organism evidence="2 3">
    <name type="scientific">Paramagnetospirillum marisnigri</name>
    <dbReference type="NCBI Taxonomy" id="1285242"/>
    <lineage>
        <taxon>Bacteria</taxon>
        <taxon>Pseudomonadati</taxon>
        <taxon>Pseudomonadota</taxon>
        <taxon>Alphaproteobacteria</taxon>
        <taxon>Rhodospirillales</taxon>
        <taxon>Magnetospirillaceae</taxon>
        <taxon>Paramagnetospirillum</taxon>
    </lineage>
</organism>
<comment type="caution">
    <text evidence="2">The sequence shown here is derived from an EMBL/GenBank/DDBJ whole genome shotgun (WGS) entry which is preliminary data.</text>
</comment>
<proteinExistence type="predicted"/>
<evidence type="ECO:0000313" key="2">
    <source>
        <dbReference type="EMBL" id="OAN45229.1"/>
    </source>
</evidence>
<dbReference type="Proteomes" id="UP000078428">
    <property type="component" value="Unassembled WGS sequence"/>
</dbReference>
<accession>A0A178M8Z8</accession>
<feature type="transmembrane region" description="Helical" evidence="1">
    <location>
        <begin position="6"/>
        <end position="25"/>
    </location>
</feature>
<dbReference type="STRING" id="1285242.A6A04_20940"/>
<keyword evidence="1" id="KW-0472">Membrane</keyword>
<dbReference type="AlphaFoldDB" id="A0A178M8Z8"/>
<evidence type="ECO:0000313" key="3">
    <source>
        <dbReference type="Proteomes" id="UP000078428"/>
    </source>
</evidence>
<protein>
    <submittedName>
        <fullName evidence="2">Uncharacterized protein</fullName>
    </submittedName>
</protein>
<name>A0A178M8Z8_9PROT</name>
<sequence>MTYLDALTWTYALETPVVLAAGWFWRRGTARSLMAAALASGLTHPLAWQVAMSMSPEAYVWGWYAIEAVVCCVETFVIRSCMRLPMGRAAAVSFLANGVSALAGRFLL</sequence>
<dbReference type="OrthoDB" id="9861651at2"/>
<evidence type="ECO:0000256" key="1">
    <source>
        <dbReference type="SAM" id="Phobius"/>
    </source>
</evidence>
<dbReference type="RefSeq" id="WP_068495495.1">
    <property type="nucleotide sequence ID" value="NZ_LWQT01000103.1"/>
</dbReference>
<reference evidence="2 3" key="1">
    <citation type="submission" date="2016-04" db="EMBL/GenBank/DDBJ databases">
        <title>Draft genome sequence of freshwater magnetotactic bacteria Magnetospirillum marisnigri SP-1 and Magnetospirillum moscoviense BB-1.</title>
        <authorList>
            <person name="Koziaeva V."/>
            <person name="Dziuba M.V."/>
            <person name="Ivanov T.M."/>
            <person name="Kuznetsov B."/>
            <person name="Grouzdev D.S."/>
        </authorList>
    </citation>
    <scope>NUCLEOTIDE SEQUENCE [LARGE SCALE GENOMIC DNA]</scope>
    <source>
        <strain evidence="2 3">SP-1</strain>
    </source>
</reference>
<keyword evidence="3" id="KW-1185">Reference proteome</keyword>
<keyword evidence="1" id="KW-1133">Transmembrane helix</keyword>
<feature type="transmembrane region" description="Helical" evidence="1">
    <location>
        <begin position="58"/>
        <end position="77"/>
    </location>
</feature>
<gene>
    <name evidence="2" type="ORF">A6A04_20940</name>
</gene>
<dbReference type="EMBL" id="LWQT01000103">
    <property type="protein sequence ID" value="OAN45229.1"/>
    <property type="molecule type" value="Genomic_DNA"/>
</dbReference>